<sequence>MFWAEWICHKWNAWFARSASRTMTIRR</sequence>
<accession>U6RBE2</accession>
<dbReference type="HOGENOM" id="CLU_3415748_0_0_10"/>
<dbReference type="EMBL" id="AQHY01000034">
    <property type="protein sequence ID" value="EOA53402.1"/>
    <property type="molecule type" value="Genomic_DNA"/>
</dbReference>
<feature type="non-terminal residue" evidence="1">
    <location>
        <position position="27"/>
    </location>
</feature>
<protein>
    <submittedName>
        <fullName evidence="1">Uncharacterized protein</fullName>
    </submittedName>
</protein>
<evidence type="ECO:0000313" key="2">
    <source>
        <dbReference type="Proteomes" id="UP000017831"/>
    </source>
</evidence>
<dbReference type="STRING" id="1121098.HMPREF1534_02944"/>
<dbReference type="AlphaFoldDB" id="U6RBE2"/>
<comment type="caution">
    <text evidence="1">The sequence shown here is derived from an EMBL/GenBank/DDBJ whole genome shotgun (WGS) entry which is preliminary data.</text>
</comment>
<organism evidence="1 2">
    <name type="scientific">Phocaeicola massiliensis B84634 = Timone 84634 = DSM 17679 = JCM 13223</name>
    <dbReference type="NCBI Taxonomy" id="1121098"/>
    <lineage>
        <taxon>Bacteria</taxon>
        <taxon>Pseudomonadati</taxon>
        <taxon>Bacteroidota</taxon>
        <taxon>Bacteroidia</taxon>
        <taxon>Bacteroidales</taxon>
        <taxon>Bacteroidaceae</taxon>
        <taxon>Phocaeicola</taxon>
    </lineage>
</organism>
<gene>
    <name evidence="1" type="ORF">HMPREF1534_02944</name>
</gene>
<dbReference type="Proteomes" id="UP000017831">
    <property type="component" value="Unassembled WGS sequence"/>
</dbReference>
<keyword evidence="2" id="KW-1185">Reference proteome</keyword>
<proteinExistence type="predicted"/>
<reference evidence="1 2" key="1">
    <citation type="submission" date="2013-04" db="EMBL/GenBank/DDBJ databases">
        <title>The Genome Sequence of Bacteroides massiliensis DSM 17679.</title>
        <authorList>
            <consortium name="The Broad Institute Genomics Platform"/>
            <person name="Earl A."/>
            <person name="Ward D."/>
            <person name="Feldgarden M."/>
            <person name="Gevers D."/>
            <person name="Martens E."/>
            <person name="Fenner L."/>
            <person name="Roux V."/>
            <person name="Mallet M.N."/>
            <person name="Raoult D."/>
            <person name="Walker B."/>
            <person name="Young S."/>
            <person name="Zeng Q."/>
            <person name="Gargeya S."/>
            <person name="Fitzgerald M."/>
            <person name="Haas B."/>
            <person name="Abouelleil A."/>
            <person name="Allen A.W."/>
            <person name="Alvarado L."/>
            <person name="Arachchi H.M."/>
            <person name="Berlin A.M."/>
            <person name="Chapman S.B."/>
            <person name="Gainer-Dewar J."/>
            <person name="Goldberg J."/>
            <person name="Griggs A."/>
            <person name="Gujja S."/>
            <person name="Hansen M."/>
            <person name="Howarth C."/>
            <person name="Imamovic A."/>
            <person name="Ireland A."/>
            <person name="Larimer J."/>
            <person name="McCowan C."/>
            <person name="Murphy C."/>
            <person name="Pearson M."/>
            <person name="Poon T.W."/>
            <person name="Priest M."/>
            <person name="Roberts A."/>
            <person name="Saif S."/>
            <person name="Shea T."/>
            <person name="Sisk P."/>
            <person name="Sykes S."/>
            <person name="Wortman J."/>
            <person name="Nusbaum C."/>
            <person name="Birren B."/>
        </authorList>
    </citation>
    <scope>NUCLEOTIDE SEQUENCE [LARGE SCALE GENOMIC DNA]</scope>
    <source>
        <strain evidence="2">B84634 / Timone 84634 / DSM 17679 / JCM 13223</strain>
    </source>
</reference>
<name>U6RBE2_9BACT</name>
<evidence type="ECO:0000313" key="1">
    <source>
        <dbReference type="EMBL" id="EOA53402.1"/>
    </source>
</evidence>